<dbReference type="GO" id="GO:0005886">
    <property type="term" value="C:plasma membrane"/>
    <property type="evidence" value="ECO:0007669"/>
    <property type="project" value="UniProtKB-SubCell"/>
</dbReference>
<dbReference type="Proteomes" id="UP000287361">
    <property type="component" value="Unassembled WGS sequence"/>
</dbReference>
<dbReference type="CDD" id="cd06261">
    <property type="entry name" value="TM_PBP2"/>
    <property type="match status" value="1"/>
</dbReference>
<gene>
    <name evidence="9" type="primary">ssuC</name>
    <name evidence="9" type="ORF">KGMB03357_01770</name>
</gene>
<keyword evidence="2 7" id="KW-0813">Transport</keyword>
<evidence type="ECO:0000256" key="2">
    <source>
        <dbReference type="ARBA" id="ARBA00022448"/>
    </source>
</evidence>
<feature type="domain" description="ABC transmembrane type-1" evidence="8">
    <location>
        <begin position="54"/>
        <end position="238"/>
    </location>
</feature>
<organism evidence="9 10">
    <name type="scientific">Anaerotignum faecicola</name>
    <dbReference type="NCBI Taxonomy" id="2358141"/>
    <lineage>
        <taxon>Bacteria</taxon>
        <taxon>Bacillati</taxon>
        <taxon>Bacillota</taxon>
        <taxon>Clostridia</taxon>
        <taxon>Lachnospirales</taxon>
        <taxon>Anaerotignaceae</taxon>
        <taxon>Anaerotignum</taxon>
    </lineage>
</organism>
<evidence type="ECO:0000313" key="9">
    <source>
        <dbReference type="EMBL" id="GCB28516.1"/>
    </source>
</evidence>
<dbReference type="InterPro" id="IPR000515">
    <property type="entry name" value="MetI-like"/>
</dbReference>
<name>A0A401LAF5_9FIRM</name>
<accession>A0A401LAF5</accession>
<evidence type="ECO:0000313" key="10">
    <source>
        <dbReference type="Proteomes" id="UP000287361"/>
    </source>
</evidence>
<dbReference type="OrthoDB" id="9793490at2"/>
<dbReference type="EMBL" id="BHVZ01000001">
    <property type="protein sequence ID" value="GCB28516.1"/>
    <property type="molecule type" value="Genomic_DNA"/>
</dbReference>
<dbReference type="PROSITE" id="PS50928">
    <property type="entry name" value="ABC_TM1"/>
    <property type="match status" value="1"/>
</dbReference>
<comment type="caution">
    <text evidence="9">The sequence shown here is derived from an EMBL/GenBank/DDBJ whole genome shotgun (WGS) entry which is preliminary data.</text>
</comment>
<dbReference type="Pfam" id="PF00528">
    <property type="entry name" value="BPD_transp_1"/>
    <property type="match status" value="1"/>
</dbReference>
<dbReference type="SUPFAM" id="SSF161098">
    <property type="entry name" value="MetI-like"/>
    <property type="match status" value="1"/>
</dbReference>
<feature type="transmembrane region" description="Helical" evidence="7">
    <location>
        <begin position="220"/>
        <end position="242"/>
    </location>
</feature>
<sequence>MKKIHSAFAPFLGILLLLAVWFLLCRAEIFSPYLLPTPQKVFDSFLRMLFSGELLRDVLISFIRILKGFCIAFLLAFLLGMFRTLLPAAEKYYDAIVQFFRNVPPLSLIPLLILWCGIGETTKTVIIVLASFFPMYLNIVKGFTGCDQRLLEVGDAFGYTKFEKFRYILLPYASADILVGMRIGMGYSWRAIIAAEMIAASSGIGHLILFAQQLSRTDKVIVGIFVVGLVGLATDKCFGFLLKKLFKGNGENGWN</sequence>
<protein>
    <submittedName>
        <fullName evidence="9">ABC transporter permease</fullName>
    </submittedName>
</protein>
<feature type="transmembrane region" description="Helical" evidence="7">
    <location>
        <begin position="191"/>
        <end position="211"/>
    </location>
</feature>
<proteinExistence type="inferred from homology"/>
<keyword evidence="4 7" id="KW-0812">Transmembrane</keyword>
<evidence type="ECO:0000256" key="7">
    <source>
        <dbReference type="RuleBase" id="RU363032"/>
    </source>
</evidence>
<keyword evidence="6 7" id="KW-0472">Membrane</keyword>
<dbReference type="InterPro" id="IPR035906">
    <property type="entry name" value="MetI-like_sf"/>
</dbReference>
<dbReference type="GO" id="GO:0042918">
    <property type="term" value="P:alkanesulfonate transmembrane transport"/>
    <property type="evidence" value="ECO:0007669"/>
    <property type="project" value="UniProtKB-ARBA"/>
</dbReference>
<keyword evidence="5 7" id="KW-1133">Transmembrane helix</keyword>
<evidence type="ECO:0000256" key="1">
    <source>
        <dbReference type="ARBA" id="ARBA00004651"/>
    </source>
</evidence>
<keyword evidence="10" id="KW-1185">Reference proteome</keyword>
<comment type="similarity">
    <text evidence="7">Belongs to the binding-protein-dependent transport system permease family.</text>
</comment>
<feature type="transmembrane region" description="Helical" evidence="7">
    <location>
        <begin position="58"/>
        <end position="79"/>
    </location>
</feature>
<dbReference type="PANTHER" id="PTHR30151">
    <property type="entry name" value="ALKANE SULFONATE ABC TRANSPORTER-RELATED, MEMBRANE SUBUNIT"/>
    <property type="match status" value="1"/>
</dbReference>
<reference evidence="9 10" key="1">
    <citation type="submission" date="2018-10" db="EMBL/GenBank/DDBJ databases">
        <title>Draft Genome Sequence of Anaerotignum sp. KCTC 15736.</title>
        <authorList>
            <person name="Choi S.H."/>
            <person name="Kim J.S."/>
            <person name="Kang S.W."/>
            <person name="Lee J.S."/>
            <person name="Park S.H."/>
        </authorList>
    </citation>
    <scope>NUCLEOTIDE SEQUENCE [LARGE SCALE GENOMIC DNA]</scope>
    <source>
        <strain evidence="9 10">KCTC 15736</strain>
    </source>
</reference>
<comment type="subcellular location">
    <subcellularLocation>
        <location evidence="1 7">Cell membrane</location>
        <topology evidence="1 7">Multi-pass membrane protein</topology>
    </subcellularLocation>
</comment>
<dbReference type="FunFam" id="1.10.3720.10:FF:000003">
    <property type="entry name" value="Aliphatic sulfonate ABC transporter permease"/>
    <property type="match status" value="1"/>
</dbReference>
<evidence type="ECO:0000259" key="8">
    <source>
        <dbReference type="PROSITE" id="PS50928"/>
    </source>
</evidence>
<dbReference type="Gene3D" id="1.10.3720.10">
    <property type="entry name" value="MetI-like"/>
    <property type="match status" value="1"/>
</dbReference>
<keyword evidence="3" id="KW-1003">Cell membrane</keyword>
<evidence type="ECO:0000256" key="5">
    <source>
        <dbReference type="ARBA" id="ARBA00022989"/>
    </source>
</evidence>
<evidence type="ECO:0000256" key="3">
    <source>
        <dbReference type="ARBA" id="ARBA00022475"/>
    </source>
</evidence>
<evidence type="ECO:0000256" key="6">
    <source>
        <dbReference type="ARBA" id="ARBA00023136"/>
    </source>
</evidence>
<dbReference type="AlphaFoldDB" id="A0A401LAF5"/>
<evidence type="ECO:0000256" key="4">
    <source>
        <dbReference type="ARBA" id="ARBA00022692"/>
    </source>
</evidence>
<dbReference type="PANTHER" id="PTHR30151:SF38">
    <property type="entry name" value="ALIPHATIC SULFONATES TRANSPORT PERMEASE PROTEIN SSUC-RELATED"/>
    <property type="match status" value="1"/>
</dbReference>